<dbReference type="RefSeq" id="WP_217942683.1">
    <property type="nucleotide sequence ID" value="NZ_JAHTGR010000006.1"/>
</dbReference>
<dbReference type="Proteomes" id="UP001155901">
    <property type="component" value="Unassembled WGS sequence"/>
</dbReference>
<reference evidence="2" key="2">
    <citation type="submission" date="2022-03" db="EMBL/GenBank/DDBJ databases">
        <title>Genome Encyclopedia of Bacteria and Archaea VI: Functional Genomics of Type Strains.</title>
        <authorList>
            <person name="Whitman W."/>
        </authorList>
    </citation>
    <scope>NUCLEOTIDE SEQUENCE</scope>
    <source>
        <strain evidence="2">HSC-15S17</strain>
    </source>
</reference>
<evidence type="ECO:0000313" key="4">
    <source>
        <dbReference type="Proteomes" id="UP001162889"/>
    </source>
</evidence>
<comment type="caution">
    <text evidence="1">The sequence shown here is derived from an EMBL/GenBank/DDBJ whole genome shotgun (WGS) entry which is preliminary data.</text>
</comment>
<dbReference type="EMBL" id="JAHTGR010000006">
    <property type="protein sequence ID" value="MBV6321894.1"/>
    <property type="molecule type" value="Genomic_DNA"/>
</dbReference>
<evidence type="ECO:0000313" key="1">
    <source>
        <dbReference type="EMBL" id="MBV6321894.1"/>
    </source>
</evidence>
<dbReference type="EMBL" id="JALJZU010000001">
    <property type="protein sequence ID" value="MCP2007112.1"/>
    <property type="molecule type" value="Genomic_DNA"/>
</dbReference>
<organism evidence="1 3">
    <name type="scientific">Duganella violaceipulchra</name>
    <dbReference type="NCBI Taxonomy" id="2849652"/>
    <lineage>
        <taxon>Bacteria</taxon>
        <taxon>Pseudomonadati</taxon>
        <taxon>Pseudomonadota</taxon>
        <taxon>Betaproteobacteria</taxon>
        <taxon>Burkholderiales</taxon>
        <taxon>Oxalobacteraceae</taxon>
        <taxon>Telluria group</taxon>
        <taxon>Duganella</taxon>
    </lineage>
</organism>
<keyword evidence="4" id="KW-1185">Reference proteome</keyword>
<proteinExistence type="predicted"/>
<protein>
    <submittedName>
        <fullName evidence="1">Uncharacterized protein</fullName>
    </submittedName>
</protein>
<gene>
    <name evidence="1" type="ORF">KVP70_13170</name>
    <name evidence="2" type="ORF">L1274_000800</name>
</gene>
<evidence type="ECO:0000313" key="2">
    <source>
        <dbReference type="EMBL" id="MCP2007112.1"/>
    </source>
</evidence>
<reference evidence="1" key="1">
    <citation type="submission" date="2021-07" db="EMBL/GenBank/DDBJ databases">
        <title>Characterization of violacein-producing bacteria and related species.</title>
        <authorList>
            <person name="Wilson H.S."/>
            <person name="De Leon M.E."/>
        </authorList>
    </citation>
    <scope>NUCLEOTIDE SEQUENCE</scope>
    <source>
        <strain evidence="1">HSC-15S17</strain>
    </source>
</reference>
<sequence>MTITQVITPLPANPDPAVDGAEQFSIKAAASVLAQKAMVPELNTMTAQMNTTASQVTTDAATATALAAAAAASAMDAASAATAAANASNAIKWVSGTTYADGDVVWSPLSSGRFGYRRIGAGAGTTDPSLDPTHWALQLYPLGLGGATITGSISLVSTSAAAIKLAATLPGQYVQLPVATTCVKAALQFVCDNTTGEFYHGIQDGAGNVLGWVRPGTTAVFGLADNTTSAGVWIMTGISKVGVTAMLDVPSWITGNNIARLAVDANRTMLMVFLSGGPTYVVVYDASSQSWGSPVFLGNVSNGCARMALSTANQVLVAYANASTLYSLTLTISGVGVTPNTAGLNSVATSSNIVDMSALRGVGASWVLGYVLSTGSATGARTISLSGTAPTIGAESALSGTATAPRVFATGSVARIVSAGTSGLYCQPFTISGSSMAPGAAASTAATAADCVAFMNGSGNIVVFYINTTSYGAIFKLTSTTEAVSSVNLNSSTMGTFGSLDYVELSTTKVAYLTQASFSGIAGTVTDTAGTISTGTPLTVAETIGAIGALAPVGTVARFSVTSATLKSCQLRFDCSSSSPALLASPASGVDMGDVGLRPRDGSRSWQLLTAGATSLVLPGSTSSPIAVYTPNGIRSLPALDVLAHVGVPGAANEAWVSTQTAIGTSIRRIESAA</sequence>
<dbReference type="Proteomes" id="UP001162889">
    <property type="component" value="Unassembled WGS sequence"/>
</dbReference>
<dbReference type="AlphaFoldDB" id="A0AA41L3L6"/>
<name>A0AA41L3L6_9BURK</name>
<evidence type="ECO:0000313" key="3">
    <source>
        <dbReference type="Proteomes" id="UP001155901"/>
    </source>
</evidence>
<accession>A0AA41L3L6</accession>